<comment type="caution">
    <text evidence="2">The sequence shown here is derived from an EMBL/GenBank/DDBJ whole genome shotgun (WGS) entry which is preliminary data.</text>
</comment>
<gene>
    <name evidence="2" type="ORF">RAJCM14343_3595</name>
</gene>
<dbReference type="EMBL" id="BLAH01000093">
    <property type="protein sequence ID" value="GES38333.1"/>
    <property type="molecule type" value="Genomic_DNA"/>
</dbReference>
<dbReference type="RefSeq" id="WP_043801315.1">
    <property type="nucleotide sequence ID" value="NZ_BLAH01000093.1"/>
</dbReference>
<accession>A0ABQ0YP60</accession>
<feature type="compositionally biased region" description="Low complexity" evidence="1">
    <location>
        <begin position="114"/>
        <end position="127"/>
    </location>
</feature>
<evidence type="ECO:0000256" key="1">
    <source>
        <dbReference type="SAM" id="MobiDB-lite"/>
    </source>
</evidence>
<feature type="region of interest" description="Disordered" evidence="1">
    <location>
        <begin position="1"/>
        <end position="127"/>
    </location>
</feature>
<protein>
    <submittedName>
        <fullName evidence="2">Uncharacterized protein</fullName>
    </submittedName>
</protein>
<organism evidence="2 3">
    <name type="scientific">Rhodococcus aetherivorans</name>
    <dbReference type="NCBI Taxonomy" id="191292"/>
    <lineage>
        <taxon>Bacteria</taxon>
        <taxon>Bacillati</taxon>
        <taxon>Actinomycetota</taxon>
        <taxon>Actinomycetes</taxon>
        <taxon>Mycobacteriales</taxon>
        <taxon>Nocardiaceae</taxon>
        <taxon>Rhodococcus</taxon>
    </lineage>
</organism>
<keyword evidence="3" id="KW-1185">Reference proteome</keyword>
<sequence>MGTMRTFDPDGWTPRELVSPDGRRFTPSTRAEEGELLARQYRVANPEQDTSAGGEPVAPAPEDTPAAEHVATEQPAAEVVDIAPTDEPAADAAAEPVEPVPAEAAPPKPRRTRTTTQPTDTTQEQQA</sequence>
<proteinExistence type="predicted"/>
<reference evidence="2 3" key="1">
    <citation type="journal article" date="2018" name="Biodegradation">
        <title>1,4-Dioxane degradation characteristics of Rhodococcus aetherivorans JCM 14343.</title>
        <authorList>
            <person name="Inoue D."/>
            <person name="Tsunoda T."/>
            <person name="Yamamoto N."/>
            <person name="Ike M."/>
            <person name="Sei K."/>
        </authorList>
    </citation>
    <scope>NUCLEOTIDE SEQUENCE [LARGE SCALE GENOMIC DNA]</scope>
    <source>
        <strain evidence="2 3">JCM 14343</strain>
    </source>
</reference>
<evidence type="ECO:0000313" key="3">
    <source>
        <dbReference type="Proteomes" id="UP000325466"/>
    </source>
</evidence>
<evidence type="ECO:0000313" key="2">
    <source>
        <dbReference type="EMBL" id="GES38333.1"/>
    </source>
</evidence>
<dbReference type="Proteomes" id="UP000325466">
    <property type="component" value="Unassembled WGS sequence"/>
</dbReference>
<name>A0ABQ0YP60_9NOCA</name>
<feature type="compositionally biased region" description="Low complexity" evidence="1">
    <location>
        <begin position="83"/>
        <end position="105"/>
    </location>
</feature>